<accession>A0AA38TVW1</accession>
<dbReference type="InterPro" id="IPR036047">
    <property type="entry name" value="F-box-like_dom_sf"/>
</dbReference>
<reference evidence="2" key="1">
    <citation type="submission" date="2023-03" db="EMBL/GenBank/DDBJ databases">
        <title>Chromosome-scale reference genome and RAD-based genetic map of yellow starthistle (Centaurea solstitialis) reveal putative structural variation and QTLs associated with invader traits.</title>
        <authorList>
            <person name="Reatini B."/>
            <person name="Cang F.A."/>
            <person name="Jiang Q."/>
            <person name="Mckibben M.T.W."/>
            <person name="Barker M.S."/>
            <person name="Rieseberg L.H."/>
            <person name="Dlugosch K.M."/>
        </authorList>
    </citation>
    <scope>NUCLEOTIDE SEQUENCE</scope>
    <source>
        <strain evidence="2">CAN-66</strain>
        <tissue evidence="2">Leaf</tissue>
    </source>
</reference>
<feature type="domain" description="F-box" evidence="1">
    <location>
        <begin position="108"/>
        <end position="153"/>
    </location>
</feature>
<evidence type="ECO:0000313" key="2">
    <source>
        <dbReference type="EMBL" id="KAJ9558612.1"/>
    </source>
</evidence>
<protein>
    <recommendedName>
        <fullName evidence="1">F-box domain-containing protein</fullName>
    </recommendedName>
</protein>
<proteinExistence type="predicted"/>
<dbReference type="Proteomes" id="UP001172457">
    <property type="component" value="Chromosome 3"/>
</dbReference>
<dbReference type="Gene3D" id="1.20.1280.50">
    <property type="match status" value="1"/>
</dbReference>
<dbReference type="AlphaFoldDB" id="A0AA38TVW1"/>
<sequence length="270" mass="31157">MEDQDQEEGSSDESMPWQIVKDDVVVIWWRPIHRKNIFEKGDIVFPRGVGGRDAIIDGGGATLVPVAALYQYLSLEIEIEVEVAIEMAVKLPDELIVQIISFYQQKRFFVAVQLPDELIVEIISFLPAKSLLRWRSVSKSWLNLMSSTKFKLMHLHNFNQLNPRYFVRRLDFYASEEWFRVHFDNEAFTSDRGTQIEFPLDDIRVNICFRILDGLCGESLAVMHSSDLYGLKSGSTYTYTEVAMGKPLRLRNNGDMIVELEKGDTVMKKH</sequence>
<dbReference type="SMART" id="SM00256">
    <property type="entry name" value="FBOX"/>
    <property type="match status" value="1"/>
</dbReference>
<dbReference type="PANTHER" id="PTHR31672:SF13">
    <property type="entry name" value="F-BOX PROTEIN CPR30-LIKE"/>
    <property type="match status" value="1"/>
</dbReference>
<dbReference type="EMBL" id="JARYMX010000003">
    <property type="protein sequence ID" value="KAJ9558612.1"/>
    <property type="molecule type" value="Genomic_DNA"/>
</dbReference>
<dbReference type="InterPro" id="IPR001810">
    <property type="entry name" value="F-box_dom"/>
</dbReference>
<dbReference type="CDD" id="cd22157">
    <property type="entry name" value="F-box_AtFBW1-like"/>
    <property type="match status" value="1"/>
</dbReference>
<dbReference type="InterPro" id="IPR050796">
    <property type="entry name" value="SCF_F-box_component"/>
</dbReference>
<dbReference type="PROSITE" id="PS50181">
    <property type="entry name" value="FBOX"/>
    <property type="match status" value="1"/>
</dbReference>
<comment type="caution">
    <text evidence="2">The sequence shown here is derived from an EMBL/GenBank/DDBJ whole genome shotgun (WGS) entry which is preliminary data.</text>
</comment>
<dbReference type="PANTHER" id="PTHR31672">
    <property type="entry name" value="BNACNNG10540D PROTEIN"/>
    <property type="match status" value="1"/>
</dbReference>
<evidence type="ECO:0000259" key="1">
    <source>
        <dbReference type="PROSITE" id="PS50181"/>
    </source>
</evidence>
<dbReference type="SUPFAM" id="SSF81383">
    <property type="entry name" value="F-box domain"/>
    <property type="match status" value="1"/>
</dbReference>
<name>A0AA38TVW1_9ASTR</name>
<dbReference type="Pfam" id="PF00646">
    <property type="entry name" value="F-box"/>
    <property type="match status" value="1"/>
</dbReference>
<evidence type="ECO:0000313" key="3">
    <source>
        <dbReference type="Proteomes" id="UP001172457"/>
    </source>
</evidence>
<keyword evidence="3" id="KW-1185">Reference proteome</keyword>
<gene>
    <name evidence="2" type="ORF">OSB04_013226</name>
</gene>
<organism evidence="2 3">
    <name type="scientific">Centaurea solstitialis</name>
    <name type="common">yellow star-thistle</name>
    <dbReference type="NCBI Taxonomy" id="347529"/>
    <lineage>
        <taxon>Eukaryota</taxon>
        <taxon>Viridiplantae</taxon>
        <taxon>Streptophyta</taxon>
        <taxon>Embryophyta</taxon>
        <taxon>Tracheophyta</taxon>
        <taxon>Spermatophyta</taxon>
        <taxon>Magnoliopsida</taxon>
        <taxon>eudicotyledons</taxon>
        <taxon>Gunneridae</taxon>
        <taxon>Pentapetalae</taxon>
        <taxon>asterids</taxon>
        <taxon>campanulids</taxon>
        <taxon>Asterales</taxon>
        <taxon>Asteraceae</taxon>
        <taxon>Carduoideae</taxon>
        <taxon>Cardueae</taxon>
        <taxon>Centaureinae</taxon>
        <taxon>Centaurea</taxon>
    </lineage>
</organism>